<feature type="compositionally biased region" description="Polar residues" evidence="1">
    <location>
        <begin position="572"/>
        <end position="590"/>
    </location>
</feature>
<dbReference type="SMART" id="SM00582">
    <property type="entry name" value="RPR"/>
    <property type="match status" value="1"/>
</dbReference>
<protein>
    <recommendedName>
        <fullName evidence="2">CID domain-containing protein</fullName>
    </recommendedName>
</protein>
<dbReference type="Pfam" id="PF04818">
    <property type="entry name" value="CID"/>
    <property type="match status" value="1"/>
</dbReference>
<reference evidence="3 4" key="1">
    <citation type="submission" date="2014-04" db="EMBL/GenBank/DDBJ databases">
        <title>Evolutionary Origins and Diversification of the Mycorrhizal Mutualists.</title>
        <authorList>
            <consortium name="DOE Joint Genome Institute"/>
            <consortium name="Mycorrhizal Genomics Consortium"/>
            <person name="Kohler A."/>
            <person name="Kuo A."/>
            <person name="Nagy L.G."/>
            <person name="Floudas D."/>
            <person name="Copeland A."/>
            <person name="Barry K.W."/>
            <person name="Cichocki N."/>
            <person name="Veneault-Fourrey C."/>
            <person name="LaButti K."/>
            <person name="Lindquist E.A."/>
            <person name="Lipzen A."/>
            <person name="Lundell T."/>
            <person name="Morin E."/>
            <person name="Murat C."/>
            <person name="Riley R."/>
            <person name="Ohm R."/>
            <person name="Sun H."/>
            <person name="Tunlid A."/>
            <person name="Henrissat B."/>
            <person name="Grigoriev I.V."/>
            <person name="Hibbett D.S."/>
            <person name="Martin F."/>
        </authorList>
    </citation>
    <scope>NUCLEOTIDE SEQUENCE [LARGE SCALE GENOMIC DNA]</scope>
    <source>
        <strain evidence="3 4">Koide BX008</strain>
    </source>
</reference>
<feature type="region of interest" description="Disordered" evidence="1">
    <location>
        <begin position="227"/>
        <end position="408"/>
    </location>
</feature>
<dbReference type="OrthoDB" id="79367at2759"/>
<sequence length="612" mass="67086">MASVDVFEATLKEAVQAKRLSARKMTELTEMAMKLMEHDTQLVSILYRTHKTLPPTFKVSSLYVFDALARAARHQVAKHNLTGSIYSEKGNCATFLLKVEGVLEGLFQDMMLTGTEESKEKSRKILDIWVKGNTFPSPIMSRLTKLVKEPEKVIEAEQAFPTASNVTAPVPDTQAALLALLTQAASATIPTSEQIPTNTIPPAPPSVDAVQLALLQQLAQKAISAPITNAVPPRPSTDSPIPPFSPTGDRPPSPSSSRDSHRDDSRRSTERDRYRSRSPDRASTSEGYPDHRRGNFRGAFRGRGRGDPRGRWDDNDRFRDRERDRRRGVRSRSKSPTSRYPSRRDMRPYSPPGRQPTTAFQRRVDSPGTSRSDGKDEFGRDIRAQSPENMDPSPDIPTYPTGSRSLSVHDPVIVSSPASQNNEQVTISPLVAANTSSNNSSAPFVSNTVQPQLGLDSYDPTSFNPTSPSSWELLGKMWQVTYGEMPTTEQLMQYVMHAMAGGQAPSASTVSPEVQGPAWGNSSGHGQLGGRGRGGFPARGGSNGYGNNHNLWDRYDDNQTDAIVLGSSENDAEQQIDNQPAATQEISKSSPGGKMQKVGDRWVFVRDIEVAL</sequence>
<evidence type="ECO:0000313" key="4">
    <source>
        <dbReference type="Proteomes" id="UP000054549"/>
    </source>
</evidence>
<dbReference type="SUPFAM" id="SSF48464">
    <property type="entry name" value="ENTH/VHS domain"/>
    <property type="match status" value="1"/>
</dbReference>
<keyword evidence="4" id="KW-1185">Reference proteome</keyword>
<feature type="region of interest" description="Disordered" evidence="1">
    <location>
        <begin position="572"/>
        <end position="596"/>
    </location>
</feature>
<feature type="domain" description="CID" evidence="2">
    <location>
        <begin position="1"/>
        <end position="151"/>
    </location>
</feature>
<dbReference type="EMBL" id="KN818226">
    <property type="protein sequence ID" value="KIL69293.1"/>
    <property type="molecule type" value="Genomic_DNA"/>
</dbReference>
<dbReference type="STRING" id="946122.A0A0C2XJN4"/>
<feature type="region of interest" description="Disordered" evidence="1">
    <location>
        <begin position="520"/>
        <end position="549"/>
    </location>
</feature>
<feature type="compositionally biased region" description="Basic and acidic residues" evidence="1">
    <location>
        <begin position="258"/>
        <end position="280"/>
    </location>
</feature>
<dbReference type="InParanoid" id="A0A0C2XJN4"/>
<feature type="compositionally biased region" description="Gly residues" evidence="1">
    <location>
        <begin position="526"/>
        <end position="544"/>
    </location>
</feature>
<gene>
    <name evidence="3" type="ORF">M378DRAFT_21478</name>
</gene>
<feature type="compositionally biased region" description="Pro residues" evidence="1">
    <location>
        <begin position="232"/>
        <end position="254"/>
    </location>
</feature>
<evidence type="ECO:0000313" key="3">
    <source>
        <dbReference type="EMBL" id="KIL69293.1"/>
    </source>
</evidence>
<organism evidence="3 4">
    <name type="scientific">Amanita muscaria (strain Koide BX008)</name>
    <dbReference type="NCBI Taxonomy" id="946122"/>
    <lineage>
        <taxon>Eukaryota</taxon>
        <taxon>Fungi</taxon>
        <taxon>Dikarya</taxon>
        <taxon>Basidiomycota</taxon>
        <taxon>Agaricomycotina</taxon>
        <taxon>Agaricomycetes</taxon>
        <taxon>Agaricomycetidae</taxon>
        <taxon>Agaricales</taxon>
        <taxon>Pluteineae</taxon>
        <taxon>Amanitaceae</taxon>
        <taxon>Amanita</taxon>
    </lineage>
</organism>
<dbReference type="InterPro" id="IPR008942">
    <property type="entry name" value="ENTH_VHS"/>
</dbReference>
<feature type="compositionally biased region" description="Basic and acidic residues" evidence="1">
    <location>
        <begin position="304"/>
        <end position="325"/>
    </location>
</feature>
<dbReference type="Proteomes" id="UP000054549">
    <property type="component" value="Unassembled WGS sequence"/>
</dbReference>
<evidence type="ECO:0000256" key="1">
    <source>
        <dbReference type="SAM" id="MobiDB-lite"/>
    </source>
</evidence>
<evidence type="ECO:0000259" key="2">
    <source>
        <dbReference type="PROSITE" id="PS51391"/>
    </source>
</evidence>
<feature type="compositionally biased region" description="Basic and acidic residues" evidence="1">
    <location>
        <begin position="372"/>
        <end position="383"/>
    </location>
</feature>
<proteinExistence type="predicted"/>
<dbReference type="PROSITE" id="PS51391">
    <property type="entry name" value="CID"/>
    <property type="match status" value="1"/>
</dbReference>
<dbReference type="InterPro" id="IPR006569">
    <property type="entry name" value="CID_dom"/>
</dbReference>
<dbReference type="HOGENOM" id="CLU_018327_1_0_1"/>
<accession>A0A0C2XJN4</accession>
<name>A0A0C2XJN4_AMAMK</name>
<dbReference type="AlphaFoldDB" id="A0A0C2XJN4"/>
<dbReference type="Gene3D" id="1.25.40.90">
    <property type="match status" value="1"/>
</dbReference>